<dbReference type="InterPro" id="IPR010886">
    <property type="entry name" value="Hc1"/>
</dbReference>
<gene>
    <name evidence="2" type="ORF">AMJ39_03265</name>
</gene>
<evidence type="ECO:0000256" key="1">
    <source>
        <dbReference type="ARBA" id="ARBA00002333"/>
    </source>
</evidence>
<name>A0A0S7WUI3_UNCT6</name>
<dbReference type="EMBL" id="LIZS01000012">
    <property type="protein sequence ID" value="KPJ53816.1"/>
    <property type="molecule type" value="Genomic_DNA"/>
</dbReference>
<dbReference type="GO" id="GO:0030527">
    <property type="term" value="F:structural constituent of chromatin"/>
    <property type="evidence" value="ECO:0007669"/>
    <property type="project" value="InterPro"/>
</dbReference>
<sequence>MTRSVRRRIADDRLRIVRTLVPGRGTESQLADVEVHCASRGIYHQEGGVMKSVDQIKAILESMQPDIEKLEMKGVKAAAPRVRKALMDISKACKEGRKEALEIRDRI</sequence>
<dbReference type="Pfam" id="PF07432">
    <property type="entry name" value="Hc1"/>
    <property type="match status" value="1"/>
</dbReference>
<comment type="function">
    <text evidence="1">Might have a role analogous to that of eukaryotic histone proteins.</text>
</comment>
<evidence type="ECO:0000313" key="3">
    <source>
        <dbReference type="Proteomes" id="UP000052008"/>
    </source>
</evidence>
<comment type="caution">
    <text evidence="2">The sequence shown here is derived from an EMBL/GenBank/DDBJ whole genome shotgun (WGS) entry which is preliminary data.</text>
</comment>
<dbReference type="Proteomes" id="UP000052008">
    <property type="component" value="Unassembled WGS sequence"/>
</dbReference>
<protein>
    <submittedName>
        <fullName evidence="2">Uncharacterized protein</fullName>
    </submittedName>
</protein>
<accession>A0A0S7WUI3</accession>
<organism evidence="2 3">
    <name type="scientific">candidate division TA06 bacterium DG_24</name>
    <dbReference type="NCBI Taxonomy" id="1703770"/>
    <lineage>
        <taxon>Bacteria</taxon>
        <taxon>Bacteria division TA06</taxon>
    </lineage>
</organism>
<proteinExistence type="predicted"/>
<evidence type="ECO:0000313" key="2">
    <source>
        <dbReference type="EMBL" id="KPJ53816.1"/>
    </source>
</evidence>
<reference evidence="2 3" key="1">
    <citation type="journal article" date="2015" name="Microbiome">
        <title>Genomic resolution of linkages in carbon, nitrogen, and sulfur cycling among widespread estuary sediment bacteria.</title>
        <authorList>
            <person name="Baker B.J."/>
            <person name="Lazar C.S."/>
            <person name="Teske A.P."/>
            <person name="Dick G.J."/>
        </authorList>
    </citation>
    <scope>NUCLEOTIDE SEQUENCE [LARGE SCALE GENOMIC DNA]</scope>
    <source>
        <strain evidence="2">DG_24</strain>
    </source>
</reference>
<dbReference type="AlphaFoldDB" id="A0A0S7WUI3"/>
<dbReference type="GO" id="GO:0003677">
    <property type="term" value="F:DNA binding"/>
    <property type="evidence" value="ECO:0007669"/>
    <property type="project" value="InterPro"/>
</dbReference>